<dbReference type="Proteomes" id="UP000215086">
    <property type="component" value="Chromosome"/>
</dbReference>
<name>A0A286RK02_9BACT</name>
<gene>
    <name evidence="2" type="ORF">THTE_3673</name>
</gene>
<dbReference type="KEGG" id="ttf:THTE_3673"/>
<sequence>MAIFVVCPGCRTRFTVSDKFAGKSGPCPKCKTIIQIPKLEEQVVIHEPEMFSSGGRGISGQLTLKPIARMERRFTPVMILSIVGGVLVVFVATLVLGHVGVFRDNFWLQAIGLAVVTVPASAGAYEFLRNQEDLQPLRGRDLWIRAAICAGGYLLLWWGFNWLVANFVTEELWTWALVIPPVFAAGAFVGYLAFEIEFSAGLLHFAFFSLIAVILRWAAGLGWIWTLPTPATPYPVG</sequence>
<feature type="transmembrane region" description="Helical" evidence="1">
    <location>
        <begin position="172"/>
        <end position="194"/>
    </location>
</feature>
<accession>A0A286RK02</accession>
<dbReference type="AlphaFoldDB" id="A0A286RK02"/>
<organism evidence="2 3">
    <name type="scientific">Thermogutta terrifontis</name>
    <dbReference type="NCBI Taxonomy" id="1331910"/>
    <lineage>
        <taxon>Bacteria</taxon>
        <taxon>Pseudomonadati</taxon>
        <taxon>Planctomycetota</taxon>
        <taxon>Planctomycetia</taxon>
        <taxon>Pirellulales</taxon>
        <taxon>Thermoguttaceae</taxon>
        <taxon>Thermogutta</taxon>
    </lineage>
</organism>
<evidence type="ECO:0000313" key="2">
    <source>
        <dbReference type="EMBL" id="ASV76274.1"/>
    </source>
</evidence>
<keyword evidence="1" id="KW-0472">Membrane</keyword>
<feature type="transmembrane region" description="Helical" evidence="1">
    <location>
        <begin position="201"/>
        <end position="225"/>
    </location>
</feature>
<dbReference type="RefSeq" id="WP_095416098.1">
    <property type="nucleotide sequence ID" value="NZ_CP018477.1"/>
</dbReference>
<evidence type="ECO:0000313" key="3">
    <source>
        <dbReference type="Proteomes" id="UP000215086"/>
    </source>
</evidence>
<proteinExistence type="predicted"/>
<keyword evidence="1" id="KW-0812">Transmembrane</keyword>
<protein>
    <submittedName>
        <fullName evidence="2">Uncharacterized protein</fullName>
    </submittedName>
</protein>
<feature type="transmembrane region" description="Helical" evidence="1">
    <location>
        <begin position="106"/>
        <end position="128"/>
    </location>
</feature>
<keyword evidence="3" id="KW-1185">Reference proteome</keyword>
<dbReference type="EMBL" id="CP018477">
    <property type="protein sequence ID" value="ASV76274.1"/>
    <property type="molecule type" value="Genomic_DNA"/>
</dbReference>
<reference evidence="2 3" key="1">
    <citation type="journal article" name="Front. Microbiol.">
        <title>Sugar Metabolism of the First Thermophilic Planctomycete Thermogutta terrifontis: Comparative Genomic and Transcriptomic Approaches.</title>
        <authorList>
            <person name="Elcheninov A.G."/>
            <person name="Menzel P."/>
            <person name="Gudbergsdottir S.R."/>
            <person name="Slesarev A.I."/>
            <person name="Kadnikov V.V."/>
            <person name="Krogh A."/>
            <person name="Bonch-Osmolovskaya E.A."/>
            <person name="Peng X."/>
            <person name="Kublanov I.V."/>
        </authorList>
    </citation>
    <scope>NUCLEOTIDE SEQUENCE [LARGE SCALE GENOMIC DNA]</scope>
    <source>
        <strain evidence="2 3">R1</strain>
    </source>
</reference>
<dbReference type="OrthoDB" id="284830at2"/>
<evidence type="ECO:0000256" key="1">
    <source>
        <dbReference type="SAM" id="Phobius"/>
    </source>
</evidence>
<feature type="transmembrane region" description="Helical" evidence="1">
    <location>
        <begin position="77"/>
        <end position="100"/>
    </location>
</feature>
<keyword evidence="1" id="KW-1133">Transmembrane helix</keyword>
<feature type="transmembrane region" description="Helical" evidence="1">
    <location>
        <begin position="142"/>
        <end position="160"/>
    </location>
</feature>